<dbReference type="GeneID" id="63789920"/>
<evidence type="ECO:0000313" key="2">
    <source>
        <dbReference type="Proteomes" id="UP000249363"/>
    </source>
</evidence>
<gene>
    <name evidence="1" type="ORF">BHQ10_000703</name>
</gene>
<dbReference type="OrthoDB" id="5424391at2759"/>
<sequence>MKNNTAFLKLKGWPKIHHPLPQTPRESQQLLSALTSSFRRQLDAADTNKPAQSASEHLDAILENPLFRVVPSKPAYPTIESHQNRPETEETFSIVKDPMRLLDDNVAAGTLTGRILKEVLRSQLSLIHNASTDPERALQNTGAGARVAKWFWASDSTSRKSFFKIPGATKHAIIFMVAEGLHDELRAFLRLLYRSDLGGTDGKIPKRIADKIFATFLNNYVAAEITHGRGMASAMEIFAEVADSIAHSEDLQSTNFKESLLKPTVFHFGRFMTRDMNAGVFKDVPASVFDRYCNILEALPGLRPYGLAMRIYHPVQQDARPFMEYVRELRKSKSPPRTEMGQDVLLQTSLNGLRLLIDQKDYRDAAKYSQHVKNMLFEERVTDRHNDSYSPQLNQLMDQLSLGQNALSFRWEPVP</sequence>
<reference evidence="1 2" key="1">
    <citation type="journal article" date="2017" name="Biotechnol. Biofuels">
        <title>Differential beta-glucosidase expression as a function of carbon source availability in Talaromyces amestolkiae: a genomic and proteomic approach.</title>
        <authorList>
            <person name="de Eugenio L.I."/>
            <person name="Mendez-Liter J.A."/>
            <person name="Nieto-Dominguez M."/>
            <person name="Alonso L."/>
            <person name="Gil-Munoz J."/>
            <person name="Barriuso J."/>
            <person name="Prieto A."/>
            <person name="Martinez M.J."/>
        </authorList>
    </citation>
    <scope>NUCLEOTIDE SEQUENCE [LARGE SCALE GENOMIC DNA]</scope>
    <source>
        <strain evidence="1 2">CIB</strain>
    </source>
</reference>
<evidence type="ECO:0000313" key="1">
    <source>
        <dbReference type="EMBL" id="RAO64691.1"/>
    </source>
</evidence>
<dbReference type="AlphaFoldDB" id="A0A364KMD1"/>
<proteinExistence type="predicted"/>
<name>A0A364KMD1_TALAM</name>
<keyword evidence="2" id="KW-1185">Reference proteome</keyword>
<protein>
    <submittedName>
        <fullName evidence="1">Uncharacterized protein</fullName>
    </submittedName>
</protein>
<dbReference type="EMBL" id="MIKG01000001">
    <property type="protein sequence ID" value="RAO64691.1"/>
    <property type="molecule type" value="Genomic_DNA"/>
</dbReference>
<comment type="caution">
    <text evidence="1">The sequence shown here is derived from an EMBL/GenBank/DDBJ whole genome shotgun (WGS) entry which is preliminary data.</text>
</comment>
<dbReference type="RefSeq" id="XP_040729208.1">
    <property type="nucleotide sequence ID" value="XM_040879681.1"/>
</dbReference>
<dbReference type="Proteomes" id="UP000249363">
    <property type="component" value="Unassembled WGS sequence"/>
</dbReference>
<organism evidence="1 2">
    <name type="scientific">Talaromyces amestolkiae</name>
    <dbReference type="NCBI Taxonomy" id="1196081"/>
    <lineage>
        <taxon>Eukaryota</taxon>
        <taxon>Fungi</taxon>
        <taxon>Dikarya</taxon>
        <taxon>Ascomycota</taxon>
        <taxon>Pezizomycotina</taxon>
        <taxon>Eurotiomycetes</taxon>
        <taxon>Eurotiomycetidae</taxon>
        <taxon>Eurotiales</taxon>
        <taxon>Trichocomaceae</taxon>
        <taxon>Talaromyces</taxon>
        <taxon>Talaromyces sect. Talaromyces</taxon>
    </lineage>
</organism>
<accession>A0A364KMD1</accession>